<evidence type="ECO:0000256" key="6">
    <source>
        <dbReference type="ARBA" id="ARBA00038076"/>
    </source>
</evidence>
<dbReference type="PANTHER" id="PTHR30572">
    <property type="entry name" value="MEMBRANE COMPONENT OF TRANSPORTER-RELATED"/>
    <property type="match status" value="1"/>
</dbReference>
<evidence type="ECO:0000256" key="1">
    <source>
        <dbReference type="ARBA" id="ARBA00004651"/>
    </source>
</evidence>
<evidence type="ECO:0000259" key="9">
    <source>
        <dbReference type="Pfam" id="PF12704"/>
    </source>
</evidence>
<feature type="transmembrane region" description="Helical" evidence="7">
    <location>
        <begin position="27"/>
        <end position="46"/>
    </location>
</feature>
<feature type="transmembrane region" description="Helical" evidence="7">
    <location>
        <begin position="288"/>
        <end position="316"/>
    </location>
</feature>
<comment type="similarity">
    <text evidence="6">Belongs to the ABC-4 integral membrane protein family.</text>
</comment>
<dbReference type="Pfam" id="PF02687">
    <property type="entry name" value="FtsX"/>
    <property type="match status" value="1"/>
</dbReference>
<dbReference type="GO" id="GO:0005886">
    <property type="term" value="C:plasma membrane"/>
    <property type="evidence" value="ECO:0007669"/>
    <property type="project" value="UniProtKB-SubCell"/>
</dbReference>
<evidence type="ECO:0000313" key="10">
    <source>
        <dbReference type="EMBL" id="WKN36425.1"/>
    </source>
</evidence>
<evidence type="ECO:0000256" key="5">
    <source>
        <dbReference type="ARBA" id="ARBA00023136"/>
    </source>
</evidence>
<protein>
    <submittedName>
        <fullName evidence="10">ABC transporter permease</fullName>
    </submittedName>
</protein>
<evidence type="ECO:0000256" key="4">
    <source>
        <dbReference type="ARBA" id="ARBA00022989"/>
    </source>
</evidence>
<keyword evidence="4 7" id="KW-1133">Transmembrane helix</keyword>
<dbReference type="AlphaFoldDB" id="A0AA49GKA0"/>
<comment type="subcellular location">
    <subcellularLocation>
        <location evidence="1">Cell membrane</location>
        <topology evidence="1">Multi-pass membrane protein</topology>
    </subcellularLocation>
</comment>
<evidence type="ECO:0000256" key="2">
    <source>
        <dbReference type="ARBA" id="ARBA00022475"/>
    </source>
</evidence>
<gene>
    <name evidence="10" type="ORF">K4G66_29110</name>
</gene>
<keyword evidence="5 7" id="KW-0472">Membrane</keyword>
<sequence>MLFLRLFAESAFSAWDALRSNALRTTLSLLGVTIGIFAIITVFTLIDSLERSIRNSLDFLGDQVIRVEKWPWLFQDDYPWWKYVNRPQPTQNEYEFLQANITQAKASTIFADRENMTIEHRNSNIGQVYLVGASYQYNQVFEVEIDQGRYFSARETSYARNVAIIGSEIARALFPNSNPLGKTIKIKGLKFVVVGTLNEQGGNIIDAPSADYTCYIPYPSFLKLYASRGRWGVGSTIALKGYEQDDGLKELEYEVIGLMRGRRGLRPREEDNFAINRPEAFAEVVSNIFSVISIAGGIIGSFSILVGGFGIANIMFVSVKERTNIIGIQKSLGAKNYFILLQFLFESMFLSLFGGLVGMVLVYFATFISLGSLELVLTLKNIIIGLVVSSSIGVISGLIPAVVASRLDPVVAIRS</sequence>
<dbReference type="GO" id="GO:0022857">
    <property type="term" value="F:transmembrane transporter activity"/>
    <property type="evidence" value="ECO:0007669"/>
    <property type="project" value="TreeGrafter"/>
</dbReference>
<evidence type="ECO:0000256" key="3">
    <source>
        <dbReference type="ARBA" id="ARBA00022692"/>
    </source>
</evidence>
<name>A0AA49GKA0_9BACT</name>
<accession>A0AA49GKA0</accession>
<evidence type="ECO:0000256" key="7">
    <source>
        <dbReference type="SAM" id="Phobius"/>
    </source>
</evidence>
<keyword evidence="3 7" id="KW-0812">Transmembrane</keyword>
<feature type="domain" description="MacB-like periplasmic core" evidence="9">
    <location>
        <begin position="25"/>
        <end position="228"/>
    </location>
</feature>
<dbReference type="PANTHER" id="PTHR30572:SF4">
    <property type="entry name" value="ABC TRANSPORTER PERMEASE YTRF"/>
    <property type="match status" value="1"/>
</dbReference>
<dbReference type="InterPro" id="IPR050250">
    <property type="entry name" value="Macrolide_Exporter_MacB"/>
</dbReference>
<dbReference type="InterPro" id="IPR025857">
    <property type="entry name" value="MacB_PCD"/>
</dbReference>
<evidence type="ECO:0000259" key="8">
    <source>
        <dbReference type="Pfam" id="PF02687"/>
    </source>
</evidence>
<dbReference type="Pfam" id="PF12704">
    <property type="entry name" value="MacB_PCD"/>
    <property type="match status" value="1"/>
</dbReference>
<organism evidence="10">
    <name type="scientific">Roseihalotalea indica</name>
    <dbReference type="NCBI Taxonomy" id="2867963"/>
    <lineage>
        <taxon>Bacteria</taxon>
        <taxon>Pseudomonadati</taxon>
        <taxon>Bacteroidota</taxon>
        <taxon>Cytophagia</taxon>
        <taxon>Cytophagales</taxon>
        <taxon>Catalimonadaceae</taxon>
        <taxon>Roseihalotalea</taxon>
    </lineage>
</organism>
<dbReference type="InterPro" id="IPR003838">
    <property type="entry name" value="ABC3_permease_C"/>
</dbReference>
<feature type="domain" description="ABC3 transporter permease C-terminal" evidence="8">
    <location>
        <begin position="298"/>
        <end position="409"/>
    </location>
</feature>
<keyword evidence="2" id="KW-1003">Cell membrane</keyword>
<feature type="transmembrane region" description="Helical" evidence="7">
    <location>
        <begin position="337"/>
        <end position="370"/>
    </location>
</feature>
<reference evidence="10" key="2">
    <citation type="journal article" date="2024" name="Antonie Van Leeuwenhoek">
        <title>Roseihalotalea indica gen. nov., sp. nov., a halophilic Bacteroidetes from mesopelagic Southwest Indian Ocean with higher carbohydrate metabolic potential.</title>
        <authorList>
            <person name="Chen B."/>
            <person name="Zhang M."/>
            <person name="Lin D."/>
            <person name="Ye J."/>
            <person name="Tang K."/>
        </authorList>
    </citation>
    <scope>NUCLEOTIDE SEQUENCE</scope>
    <source>
        <strain evidence="10">TK19036</strain>
    </source>
</reference>
<reference evidence="10" key="1">
    <citation type="journal article" date="2023" name="Comput. Struct. Biotechnol. J.">
        <title>Discovery of a novel marine Bacteroidetes with a rich repertoire of carbohydrate-active enzymes.</title>
        <authorList>
            <person name="Chen B."/>
            <person name="Liu G."/>
            <person name="Chen Q."/>
            <person name="Wang H."/>
            <person name="Liu L."/>
            <person name="Tang K."/>
        </authorList>
    </citation>
    <scope>NUCLEOTIDE SEQUENCE</scope>
    <source>
        <strain evidence="10">TK19036</strain>
    </source>
</reference>
<dbReference type="EMBL" id="CP120682">
    <property type="protein sequence ID" value="WKN36425.1"/>
    <property type="molecule type" value="Genomic_DNA"/>
</dbReference>
<proteinExistence type="inferred from homology"/>
<feature type="transmembrane region" description="Helical" evidence="7">
    <location>
        <begin position="382"/>
        <end position="404"/>
    </location>
</feature>